<dbReference type="InterPro" id="IPR027278">
    <property type="entry name" value="ACCD_DCysDesulf"/>
</dbReference>
<evidence type="ECO:0000313" key="8">
    <source>
        <dbReference type="Proteomes" id="UP000242469"/>
    </source>
</evidence>
<keyword evidence="3 5" id="KW-0663">Pyridoxal phosphate</keyword>
<dbReference type="AlphaFoldDB" id="A0A1H4AAP1"/>
<dbReference type="Proteomes" id="UP000242469">
    <property type="component" value="Unassembled WGS sequence"/>
</dbReference>
<name>A0A1H4AAP1_9GAMM</name>
<gene>
    <name evidence="7" type="ORF">SAMN02745729_102326</name>
</gene>
<dbReference type="RefSeq" id="WP_091823789.1">
    <property type="nucleotide sequence ID" value="NZ_FNRJ01000002.1"/>
</dbReference>
<dbReference type="SUPFAM" id="SSF53686">
    <property type="entry name" value="Tryptophan synthase beta subunit-like PLP-dependent enzymes"/>
    <property type="match status" value="1"/>
</dbReference>
<dbReference type="InterPro" id="IPR036052">
    <property type="entry name" value="TrpB-like_PALP_sf"/>
</dbReference>
<evidence type="ECO:0000256" key="2">
    <source>
        <dbReference type="ARBA" id="ARBA00008639"/>
    </source>
</evidence>
<dbReference type="PANTHER" id="PTHR43780:SF2">
    <property type="entry name" value="1-AMINOCYCLOPROPANE-1-CARBOXYLATE DEAMINASE-RELATED"/>
    <property type="match status" value="1"/>
</dbReference>
<feature type="active site" description="Nucleophile" evidence="4">
    <location>
        <position position="66"/>
    </location>
</feature>
<evidence type="ECO:0000256" key="4">
    <source>
        <dbReference type="PIRSR" id="PIRSR006278-1"/>
    </source>
</evidence>
<dbReference type="GO" id="GO:0019148">
    <property type="term" value="F:D-cysteine desulfhydrase activity"/>
    <property type="evidence" value="ECO:0007669"/>
    <property type="project" value="TreeGrafter"/>
</dbReference>
<dbReference type="OrthoDB" id="9801249at2"/>
<evidence type="ECO:0000259" key="6">
    <source>
        <dbReference type="Pfam" id="PF00291"/>
    </source>
</evidence>
<dbReference type="STRING" id="1122198.SAMN02745729_102326"/>
<protein>
    <submittedName>
        <fullName evidence="7">1-aminocyclopropane-1-carboxylate deaminase</fullName>
    </submittedName>
</protein>
<proteinExistence type="inferred from homology"/>
<feature type="modified residue" description="N6-(pyridoxal phosphate)lysine" evidence="5">
    <location>
        <position position="40"/>
    </location>
</feature>
<evidence type="ECO:0000256" key="5">
    <source>
        <dbReference type="PIRSR" id="PIRSR006278-2"/>
    </source>
</evidence>
<organism evidence="7 8">
    <name type="scientific">Marinobacterium iners DSM 11526</name>
    <dbReference type="NCBI Taxonomy" id="1122198"/>
    <lineage>
        <taxon>Bacteria</taxon>
        <taxon>Pseudomonadati</taxon>
        <taxon>Pseudomonadota</taxon>
        <taxon>Gammaproteobacteria</taxon>
        <taxon>Oceanospirillales</taxon>
        <taxon>Oceanospirillaceae</taxon>
        <taxon>Marinobacterium</taxon>
    </lineage>
</organism>
<dbReference type="PIRSF" id="PIRSF006278">
    <property type="entry name" value="ACCD_DCysDesulf"/>
    <property type="match status" value="1"/>
</dbReference>
<feature type="domain" description="Tryptophan synthase beta chain-like PALP" evidence="6">
    <location>
        <begin position="13"/>
        <end position="289"/>
    </location>
</feature>
<keyword evidence="8" id="KW-1185">Reference proteome</keyword>
<dbReference type="EMBL" id="FNRJ01000002">
    <property type="protein sequence ID" value="SEA32761.1"/>
    <property type="molecule type" value="Genomic_DNA"/>
</dbReference>
<dbReference type="Gene3D" id="3.40.50.1100">
    <property type="match status" value="2"/>
</dbReference>
<accession>A0A1H4AAP1</accession>
<reference evidence="8" key="1">
    <citation type="submission" date="2016-10" db="EMBL/GenBank/DDBJ databases">
        <authorList>
            <person name="Varghese N."/>
            <person name="Submissions S."/>
        </authorList>
    </citation>
    <scope>NUCLEOTIDE SEQUENCE [LARGE SCALE GENOMIC DNA]</scope>
    <source>
        <strain evidence="8">DSM 11526</strain>
    </source>
</reference>
<dbReference type="Pfam" id="PF00291">
    <property type="entry name" value="PALP"/>
    <property type="match status" value="1"/>
</dbReference>
<dbReference type="InterPro" id="IPR001926">
    <property type="entry name" value="TrpB-like_PALP"/>
</dbReference>
<evidence type="ECO:0000256" key="3">
    <source>
        <dbReference type="ARBA" id="ARBA00022898"/>
    </source>
</evidence>
<dbReference type="PANTHER" id="PTHR43780">
    <property type="entry name" value="1-AMINOCYCLOPROPANE-1-CARBOXYLATE DEAMINASE-RELATED"/>
    <property type="match status" value="1"/>
</dbReference>
<comment type="similarity">
    <text evidence="2">Belongs to the ACC deaminase/D-cysteine desulfhydrase family.</text>
</comment>
<comment type="cofactor">
    <cofactor evidence="1">
        <name>pyridoxal 5'-phosphate</name>
        <dbReference type="ChEBI" id="CHEBI:597326"/>
    </cofactor>
</comment>
<evidence type="ECO:0000256" key="1">
    <source>
        <dbReference type="ARBA" id="ARBA00001933"/>
    </source>
</evidence>
<sequence>MFEPAKIVMQPLSSRLYDRFGVDVSVLRLDGIHPLVSGNKWFKLRPALEQARKLRCPILSFGGAWSNHIHALAYAGFQSGVETVGIIRGEPEYAANAMLSDARRWGMRLQFVDRKTYRFRDCAHYQHQLSLEHGNALVVPEGGTTPSAVHSVSEIWQLPAMREQGADLLLTAVGSGGTLAGLVAAKPEGSRVLGVPVLKCGPEMLSRINALLLRAGYADSSGWELLEDAHRGGYARLDAELAAMIKHVDEVYRLPLDPVYTAKLLMAFNRLLFEGRVVAGSKVVLVHTGGLQGVRGHQARLSMLASAFSGPLVV</sequence>
<evidence type="ECO:0000313" key="7">
    <source>
        <dbReference type="EMBL" id="SEA32761.1"/>
    </source>
</evidence>